<dbReference type="InterPro" id="IPR036383">
    <property type="entry name" value="TSP1_rpt_sf"/>
</dbReference>
<dbReference type="InterPro" id="IPR036352">
    <property type="entry name" value="Semap_dom_sf"/>
</dbReference>
<dbReference type="PROSITE" id="PS51004">
    <property type="entry name" value="SEMA"/>
    <property type="match status" value="1"/>
</dbReference>
<keyword evidence="7" id="KW-0472">Membrane</keyword>
<dbReference type="FunFam" id="2.20.100.10:FF:000001">
    <property type="entry name" value="semaphorin-5A isoform X1"/>
    <property type="match status" value="2"/>
</dbReference>
<comment type="caution">
    <text evidence="12">The sequence shown here is derived from an EMBL/GenBank/DDBJ whole genome shotgun (WGS) entry which is preliminary data.</text>
</comment>
<protein>
    <submittedName>
        <fullName evidence="12">Semaphorin-5B</fullName>
    </submittedName>
</protein>
<evidence type="ECO:0000256" key="3">
    <source>
        <dbReference type="ARBA" id="ARBA00022737"/>
    </source>
</evidence>
<feature type="domain" description="Sema" evidence="11">
    <location>
        <begin position="1"/>
        <end position="52"/>
    </location>
</feature>
<dbReference type="SMART" id="SM00423">
    <property type="entry name" value="PSI"/>
    <property type="match status" value="1"/>
</dbReference>
<dbReference type="Pfam" id="PF23260">
    <property type="entry name" value="TSP1_2"/>
    <property type="match status" value="1"/>
</dbReference>
<accession>A0A423T536</accession>
<evidence type="ECO:0000256" key="6">
    <source>
        <dbReference type="ARBA" id="ARBA00022989"/>
    </source>
</evidence>
<keyword evidence="13" id="KW-1185">Reference proteome</keyword>
<dbReference type="PANTHER" id="PTHR22906">
    <property type="entry name" value="PROPERDIN"/>
    <property type="match status" value="1"/>
</dbReference>
<evidence type="ECO:0000256" key="9">
    <source>
        <dbReference type="ARBA" id="ARBA00023180"/>
    </source>
</evidence>
<evidence type="ECO:0000256" key="10">
    <source>
        <dbReference type="PROSITE-ProRule" id="PRU00352"/>
    </source>
</evidence>
<dbReference type="Gene3D" id="2.20.100.10">
    <property type="entry name" value="Thrombospondin type-1 (TSP1) repeat"/>
    <property type="match status" value="5"/>
</dbReference>
<dbReference type="InterPro" id="IPR001627">
    <property type="entry name" value="Semap_dom"/>
</dbReference>
<dbReference type="SMART" id="SM00209">
    <property type="entry name" value="TSP1"/>
    <property type="match status" value="6"/>
</dbReference>
<keyword evidence="6" id="KW-1133">Transmembrane helix</keyword>
<proteinExistence type="predicted"/>
<gene>
    <name evidence="12" type="ORF">C7M84_010055</name>
</gene>
<dbReference type="PANTHER" id="PTHR22906:SF21">
    <property type="entry name" value="SEMA DOMAIN-CONTAINING PROTEIN"/>
    <property type="match status" value="1"/>
</dbReference>
<dbReference type="GO" id="GO:0007399">
    <property type="term" value="P:nervous system development"/>
    <property type="evidence" value="ECO:0007669"/>
    <property type="project" value="UniProtKB-KW"/>
</dbReference>
<sequence length="642" mass="70356">MSVVPDTEHTCLLEVLSPFPQNSTIIIHTLKFLKDTNSLYVGTDSEVIRVPVHRCGRYKTKAACLAAKDPYCGWDTNRLECSPPPGKNPFVPSWVQEVIECPQTTDPVDGGWGRWSSWSPCKQSGSSDPCMCRHRVCDSPRPARGGAECVGARTEVSNCTVHGGWTAWSSWSQCSATCGIAVKTRRRTCSNPEPKYGGRVCVGQERTEIYCHTLPHCPSYTALPVDGGWSEWGSWSRCTATCGTGIRRRKRSCTRPVPKNGGATCTGCGEDVETCGDWSCPETMKLSSWTPWLALNASGDTSIQKRYRIECIATGDRDNPLRTGNLRQEERVCAHGRCYNSHDSIDDSSGGWSDWGEWTKCDEPCDGGRQYRHRTCTSGTCTGTSTLERTCNEHACSGLWTCWSEWTSCSSSCGPGIRHRTRRCAASHNPFVDASDCVGSHTSQEPCEQVPCEGEEGWGPWAQWSSCRDGEERVRRRHCLSDQPSQCRGLDQQRQSCQELDADITVVEAAVLSASGESNSSGVSVQTLVGSCLACLLLGALLGSLATYHVCVRRRHRRVPSSPHYISAKPNHYVSVPGADWKGDQSPASTLKNGSIKNGLRAAITTLPLKEFDTATIKRSSHGSYGNGHLRADLDSDTIFNF</sequence>
<dbReference type="GO" id="GO:0016020">
    <property type="term" value="C:membrane"/>
    <property type="evidence" value="ECO:0007669"/>
    <property type="project" value="UniProtKB-SubCell"/>
</dbReference>
<evidence type="ECO:0000256" key="4">
    <source>
        <dbReference type="ARBA" id="ARBA00022782"/>
    </source>
</evidence>
<dbReference type="Proteomes" id="UP000283509">
    <property type="component" value="Unassembled WGS sequence"/>
</dbReference>
<dbReference type="InterPro" id="IPR052065">
    <property type="entry name" value="Compl_asym_regulator"/>
</dbReference>
<dbReference type="Gene3D" id="2.130.10.10">
    <property type="entry name" value="YVTN repeat-like/Quinoprotein amine dehydrogenase"/>
    <property type="match status" value="1"/>
</dbReference>
<dbReference type="InterPro" id="IPR057563">
    <property type="entry name" value="Sema5A/B-like_TSP-1"/>
</dbReference>
<dbReference type="STRING" id="6689.A0A423T536"/>
<reference evidence="12 13" key="1">
    <citation type="submission" date="2018-04" db="EMBL/GenBank/DDBJ databases">
        <authorList>
            <person name="Zhang X."/>
            <person name="Yuan J."/>
            <person name="Li F."/>
            <person name="Xiang J."/>
        </authorList>
    </citation>
    <scope>NUCLEOTIDE SEQUENCE [LARGE SCALE GENOMIC DNA]</scope>
    <source>
        <tissue evidence="12">Muscle</tissue>
    </source>
</reference>
<evidence type="ECO:0000256" key="1">
    <source>
        <dbReference type="ARBA" id="ARBA00004167"/>
    </source>
</evidence>
<dbReference type="OrthoDB" id="9988752at2759"/>
<keyword evidence="5" id="KW-0524">Neurogenesis</keyword>
<dbReference type="InterPro" id="IPR000884">
    <property type="entry name" value="TSP1_rpt"/>
</dbReference>
<dbReference type="PROSITE" id="PS50092">
    <property type="entry name" value="TSP1"/>
    <property type="match status" value="6"/>
</dbReference>
<dbReference type="PRINTS" id="PR01705">
    <property type="entry name" value="TSP1REPEAT"/>
</dbReference>
<dbReference type="EMBL" id="QCYY01002274">
    <property type="protein sequence ID" value="ROT71604.1"/>
    <property type="molecule type" value="Genomic_DNA"/>
</dbReference>
<evidence type="ECO:0000256" key="8">
    <source>
        <dbReference type="ARBA" id="ARBA00023157"/>
    </source>
</evidence>
<dbReference type="InterPro" id="IPR016201">
    <property type="entry name" value="PSI"/>
</dbReference>
<dbReference type="Pfam" id="PF00090">
    <property type="entry name" value="TSP_1"/>
    <property type="match status" value="6"/>
</dbReference>
<keyword evidence="9" id="KW-0325">Glycoprotein</keyword>
<evidence type="ECO:0000256" key="5">
    <source>
        <dbReference type="ARBA" id="ARBA00022902"/>
    </source>
</evidence>
<dbReference type="SUPFAM" id="SSF82895">
    <property type="entry name" value="TSP-1 type 1 repeat"/>
    <property type="match status" value="5"/>
</dbReference>
<dbReference type="GO" id="GO:0030154">
    <property type="term" value="P:cell differentiation"/>
    <property type="evidence" value="ECO:0007669"/>
    <property type="project" value="UniProtKB-KW"/>
</dbReference>
<dbReference type="FunFam" id="2.20.100.10:FF:000021">
    <property type="entry name" value="semaphorin-5B isoform X1"/>
    <property type="match status" value="1"/>
</dbReference>
<keyword evidence="3" id="KW-0677">Repeat</keyword>
<dbReference type="InterPro" id="IPR015943">
    <property type="entry name" value="WD40/YVTN_repeat-like_dom_sf"/>
</dbReference>
<comment type="subcellular location">
    <subcellularLocation>
        <location evidence="1">Membrane</location>
        <topology evidence="1">Single-pass membrane protein</topology>
    </subcellularLocation>
</comment>
<dbReference type="AlphaFoldDB" id="A0A423T536"/>
<evidence type="ECO:0000313" key="12">
    <source>
        <dbReference type="EMBL" id="ROT71604.1"/>
    </source>
</evidence>
<dbReference type="SUPFAM" id="SSF101912">
    <property type="entry name" value="Sema domain"/>
    <property type="match status" value="1"/>
</dbReference>
<evidence type="ECO:0000259" key="11">
    <source>
        <dbReference type="PROSITE" id="PS51004"/>
    </source>
</evidence>
<name>A0A423T536_PENVA</name>
<keyword evidence="4" id="KW-0221">Differentiation</keyword>
<keyword evidence="8" id="KW-1015">Disulfide bond</keyword>
<comment type="caution">
    <text evidence="10">Lacks conserved residue(s) required for the propagation of feature annotation.</text>
</comment>
<dbReference type="Gene3D" id="3.30.1680.10">
    <property type="entry name" value="ligand-binding face of the semaphorins, domain 2"/>
    <property type="match status" value="1"/>
</dbReference>
<dbReference type="SUPFAM" id="SSF103575">
    <property type="entry name" value="Plexin repeat"/>
    <property type="match status" value="1"/>
</dbReference>
<evidence type="ECO:0000313" key="13">
    <source>
        <dbReference type="Proteomes" id="UP000283509"/>
    </source>
</evidence>
<reference evidence="12 13" key="2">
    <citation type="submission" date="2019-01" db="EMBL/GenBank/DDBJ databases">
        <title>The decoding of complex shrimp genome reveals the adaptation for benthos swimmer, frequently molting mechanism and breeding impact on genome.</title>
        <authorList>
            <person name="Sun Y."/>
            <person name="Gao Y."/>
            <person name="Yu Y."/>
        </authorList>
    </citation>
    <scope>NUCLEOTIDE SEQUENCE [LARGE SCALE GENOMIC DNA]</scope>
    <source>
        <tissue evidence="12">Muscle</tissue>
    </source>
</reference>
<evidence type="ECO:0000256" key="7">
    <source>
        <dbReference type="ARBA" id="ARBA00023136"/>
    </source>
</evidence>
<evidence type="ECO:0000256" key="2">
    <source>
        <dbReference type="ARBA" id="ARBA00022692"/>
    </source>
</evidence>
<keyword evidence="2" id="KW-0812">Transmembrane</keyword>
<organism evidence="12 13">
    <name type="scientific">Penaeus vannamei</name>
    <name type="common">Whiteleg shrimp</name>
    <name type="synonym">Litopenaeus vannamei</name>
    <dbReference type="NCBI Taxonomy" id="6689"/>
    <lineage>
        <taxon>Eukaryota</taxon>
        <taxon>Metazoa</taxon>
        <taxon>Ecdysozoa</taxon>
        <taxon>Arthropoda</taxon>
        <taxon>Crustacea</taxon>
        <taxon>Multicrustacea</taxon>
        <taxon>Malacostraca</taxon>
        <taxon>Eumalacostraca</taxon>
        <taxon>Eucarida</taxon>
        <taxon>Decapoda</taxon>
        <taxon>Dendrobranchiata</taxon>
        <taxon>Penaeoidea</taxon>
        <taxon>Penaeidae</taxon>
        <taxon>Penaeus</taxon>
    </lineage>
</organism>